<gene>
    <name evidence="9" type="primary">hisS</name>
    <name evidence="11" type="ORF">KQI88_03500</name>
</gene>
<dbReference type="InterPro" id="IPR006195">
    <property type="entry name" value="aa-tRNA-synth_II"/>
</dbReference>
<comment type="subcellular location">
    <subcellularLocation>
        <location evidence="9">Cytoplasm</location>
    </subcellularLocation>
</comment>
<dbReference type="NCBIfam" id="TIGR00442">
    <property type="entry name" value="hisS"/>
    <property type="match status" value="1"/>
</dbReference>
<keyword evidence="4 9" id="KW-0547">Nucleotide-binding</keyword>
<evidence type="ECO:0000256" key="7">
    <source>
        <dbReference type="ARBA" id="ARBA00023146"/>
    </source>
</evidence>
<evidence type="ECO:0000256" key="5">
    <source>
        <dbReference type="ARBA" id="ARBA00022840"/>
    </source>
</evidence>
<evidence type="ECO:0000256" key="3">
    <source>
        <dbReference type="ARBA" id="ARBA00022598"/>
    </source>
</evidence>
<proteinExistence type="inferred from homology"/>
<dbReference type="InterPro" id="IPR041715">
    <property type="entry name" value="HisRS-like_core"/>
</dbReference>
<dbReference type="Pfam" id="PF13393">
    <property type="entry name" value="tRNA-synt_His"/>
    <property type="match status" value="1"/>
</dbReference>
<evidence type="ECO:0000256" key="2">
    <source>
        <dbReference type="ARBA" id="ARBA00022490"/>
    </source>
</evidence>
<dbReference type="InterPro" id="IPR015807">
    <property type="entry name" value="His-tRNA-ligase"/>
</dbReference>
<dbReference type="PANTHER" id="PTHR11476:SF7">
    <property type="entry name" value="HISTIDINE--TRNA LIGASE"/>
    <property type="match status" value="1"/>
</dbReference>
<dbReference type="CDD" id="cd00859">
    <property type="entry name" value="HisRS_anticodon"/>
    <property type="match status" value="1"/>
</dbReference>
<sequence>MELRNLKGTCDFMPSEQRARNKIIRKLTDVFESYGYQPLETPIISYYDILASKYAGGAEILKEVYKFKDQGQRDIGLRYDLTVPLARVIGMNPNIRLPFKRYEIGKVFRDGPVKTGRNREFVQCDVDIIGVKSITAEAELMIMANDIYKMLELEVYIYFNNRKFLSGIIKVVGIPEDLENSVILSLDKIEKIGEEGVRAELTEKYVEKQYIEKLFYFLNMEGEELLKSLRFDPQNELIRQGIQELDELWGYIKSAGIQDICKFSPWLSRGLEIYTGTVFEIFLKDRSIASSVGAGGRYDKIIGAFINNGIEYPAVGITFGLDVIYNALLYKEISMEKPPVQIYIVPIGTQLEAINLVTLLRRHGISADMEMDKRKVGKSLEYAGKQQIPFVIVLGEDEIKTGKVRIRDMKRGSETEILMDEIMSYLKEKIE</sequence>
<keyword evidence="5 9" id="KW-0067">ATP-binding</keyword>
<dbReference type="EMBL" id="JAHLQK010000001">
    <property type="protein sequence ID" value="MBU5675479.1"/>
    <property type="molecule type" value="Genomic_DNA"/>
</dbReference>
<organism evidence="11 12">
    <name type="scientific">Alkaliphilus flagellatus</name>
    <dbReference type="NCBI Taxonomy" id="2841507"/>
    <lineage>
        <taxon>Bacteria</taxon>
        <taxon>Bacillati</taxon>
        <taxon>Bacillota</taxon>
        <taxon>Clostridia</taxon>
        <taxon>Peptostreptococcales</taxon>
        <taxon>Natronincolaceae</taxon>
        <taxon>Alkaliphilus</taxon>
    </lineage>
</organism>
<comment type="catalytic activity">
    <reaction evidence="8 9">
        <text>tRNA(His) + L-histidine + ATP = L-histidyl-tRNA(His) + AMP + diphosphate + H(+)</text>
        <dbReference type="Rhea" id="RHEA:17313"/>
        <dbReference type="Rhea" id="RHEA-COMP:9665"/>
        <dbReference type="Rhea" id="RHEA-COMP:9689"/>
        <dbReference type="ChEBI" id="CHEBI:15378"/>
        <dbReference type="ChEBI" id="CHEBI:30616"/>
        <dbReference type="ChEBI" id="CHEBI:33019"/>
        <dbReference type="ChEBI" id="CHEBI:57595"/>
        <dbReference type="ChEBI" id="CHEBI:78442"/>
        <dbReference type="ChEBI" id="CHEBI:78527"/>
        <dbReference type="ChEBI" id="CHEBI:456215"/>
        <dbReference type="EC" id="6.1.1.21"/>
    </reaction>
</comment>
<dbReference type="EC" id="6.1.1.21" evidence="9"/>
<comment type="subunit">
    <text evidence="9">Homodimer.</text>
</comment>
<evidence type="ECO:0000313" key="11">
    <source>
        <dbReference type="EMBL" id="MBU5675479.1"/>
    </source>
</evidence>
<keyword evidence="7 9" id="KW-0030">Aminoacyl-tRNA synthetase</keyword>
<keyword evidence="2 9" id="KW-0963">Cytoplasm</keyword>
<keyword evidence="12" id="KW-1185">Reference proteome</keyword>
<evidence type="ECO:0000256" key="8">
    <source>
        <dbReference type="ARBA" id="ARBA00047639"/>
    </source>
</evidence>
<accession>A0ABS6FZJ5</accession>
<evidence type="ECO:0000256" key="9">
    <source>
        <dbReference type="HAMAP-Rule" id="MF_00127"/>
    </source>
</evidence>
<evidence type="ECO:0000256" key="6">
    <source>
        <dbReference type="ARBA" id="ARBA00022917"/>
    </source>
</evidence>
<dbReference type="Proteomes" id="UP000779508">
    <property type="component" value="Unassembled WGS sequence"/>
</dbReference>
<dbReference type="HAMAP" id="MF_00127">
    <property type="entry name" value="His_tRNA_synth"/>
    <property type="match status" value="1"/>
</dbReference>
<dbReference type="GO" id="GO:0004821">
    <property type="term" value="F:histidine-tRNA ligase activity"/>
    <property type="evidence" value="ECO:0007669"/>
    <property type="project" value="UniProtKB-EC"/>
</dbReference>
<dbReference type="PIRSF" id="PIRSF001549">
    <property type="entry name" value="His-tRNA_synth"/>
    <property type="match status" value="1"/>
</dbReference>
<feature type="domain" description="Aminoacyl-transfer RNA synthetases class-II family profile" evidence="10">
    <location>
        <begin position="1"/>
        <end position="313"/>
    </location>
</feature>
<dbReference type="PROSITE" id="PS50862">
    <property type="entry name" value="AA_TRNA_LIGASE_II"/>
    <property type="match status" value="1"/>
</dbReference>
<dbReference type="CDD" id="cd00773">
    <property type="entry name" value="HisRS-like_core"/>
    <property type="match status" value="1"/>
</dbReference>
<evidence type="ECO:0000256" key="4">
    <source>
        <dbReference type="ARBA" id="ARBA00022741"/>
    </source>
</evidence>
<protein>
    <recommendedName>
        <fullName evidence="9">Histidine--tRNA ligase</fullName>
        <ecNumber evidence="9">6.1.1.21</ecNumber>
    </recommendedName>
    <alternativeName>
        <fullName evidence="9">Histidyl-tRNA synthetase</fullName>
        <shortName evidence="9">HisRS</shortName>
    </alternativeName>
</protein>
<dbReference type="InterPro" id="IPR033656">
    <property type="entry name" value="HisRS_anticodon"/>
</dbReference>
<dbReference type="PANTHER" id="PTHR11476">
    <property type="entry name" value="HISTIDYL-TRNA SYNTHETASE"/>
    <property type="match status" value="1"/>
</dbReference>
<evidence type="ECO:0000313" key="12">
    <source>
        <dbReference type="Proteomes" id="UP000779508"/>
    </source>
</evidence>
<comment type="caution">
    <text evidence="11">The sequence shown here is derived from an EMBL/GenBank/DDBJ whole genome shotgun (WGS) entry which is preliminary data.</text>
</comment>
<dbReference type="Pfam" id="PF03129">
    <property type="entry name" value="HGTP_anticodon"/>
    <property type="match status" value="1"/>
</dbReference>
<keyword evidence="6 9" id="KW-0648">Protein biosynthesis</keyword>
<comment type="similarity">
    <text evidence="1 9">Belongs to the class-II aminoacyl-tRNA synthetase family.</text>
</comment>
<name>A0ABS6FZJ5_9FIRM</name>
<keyword evidence="3 9" id="KW-0436">Ligase</keyword>
<dbReference type="InterPro" id="IPR004516">
    <property type="entry name" value="HisRS/HisZ"/>
</dbReference>
<reference evidence="11 12" key="1">
    <citation type="submission" date="2021-06" db="EMBL/GenBank/DDBJ databases">
        <authorList>
            <person name="Sun Q."/>
            <person name="Li D."/>
        </authorList>
    </citation>
    <scope>NUCLEOTIDE SEQUENCE [LARGE SCALE GENOMIC DNA]</scope>
    <source>
        <strain evidence="11 12">MSJ-5</strain>
    </source>
</reference>
<evidence type="ECO:0000259" key="10">
    <source>
        <dbReference type="PROSITE" id="PS50862"/>
    </source>
</evidence>
<dbReference type="NCBIfam" id="NF009085">
    <property type="entry name" value="PRK12420.1"/>
    <property type="match status" value="1"/>
</dbReference>
<dbReference type="InterPro" id="IPR004154">
    <property type="entry name" value="Anticodon-bd"/>
</dbReference>
<evidence type="ECO:0000256" key="1">
    <source>
        <dbReference type="ARBA" id="ARBA00008226"/>
    </source>
</evidence>